<organism evidence="1">
    <name type="scientific">marine metagenome</name>
    <dbReference type="NCBI Taxonomy" id="408172"/>
    <lineage>
        <taxon>unclassified sequences</taxon>
        <taxon>metagenomes</taxon>
        <taxon>ecological metagenomes</taxon>
    </lineage>
</organism>
<sequence>VSIEPVVHARFRHGPSHLIYDLAVMEQYEVRYPPDTV</sequence>
<feature type="non-terminal residue" evidence="1">
    <location>
        <position position="37"/>
    </location>
</feature>
<dbReference type="EMBL" id="UINC01059823">
    <property type="protein sequence ID" value="SVB83658.1"/>
    <property type="molecule type" value="Genomic_DNA"/>
</dbReference>
<gene>
    <name evidence="1" type="ORF">METZ01_LOCUS236512</name>
</gene>
<name>A0A382H8M8_9ZZZZ</name>
<reference evidence="1" key="1">
    <citation type="submission" date="2018-05" db="EMBL/GenBank/DDBJ databases">
        <authorList>
            <person name="Lanie J.A."/>
            <person name="Ng W.-L."/>
            <person name="Kazmierczak K.M."/>
            <person name="Andrzejewski T.M."/>
            <person name="Davidsen T.M."/>
            <person name="Wayne K.J."/>
            <person name="Tettelin H."/>
            <person name="Glass J.I."/>
            <person name="Rusch D."/>
            <person name="Podicherti R."/>
            <person name="Tsui H.-C.T."/>
            <person name="Winkler M.E."/>
        </authorList>
    </citation>
    <scope>NUCLEOTIDE SEQUENCE</scope>
</reference>
<dbReference type="AlphaFoldDB" id="A0A382H8M8"/>
<evidence type="ECO:0000313" key="1">
    <source>
        <dbReference type="EMBL" id="SVB83658.1"/>
    </source>
</evidence>
<protein>
    <submittedName>
        <fullName evidence="1">Uncharacterized protein</fullName>
    </submittedName>
</protein>
<proteinExistence type="predicted"/>
<accession>A0A382H8M8</accession>
<feature type="non-terminal residue" evidence="1">
    <location>
        <position position="1"/>
    </location>
</feature>